<evidence type="ECO:0000313" key="2">
    <source>
        <dbReference type="Proteomes" id="UP000499080"/>
    </source>
</evidence>
<protein>
    <recommendedName>
        <fullName evidence="3">TIL domain-containing protein</fullName>
    </recommendedName>
</protein>
<dbReference type="EMBL" id="BGPR01154409">
    <property type="protein sequence ID" value="GBL71670.1"/>
    <property type="molecule type" value="Genomic_DNA"/>
</dbReference>
<evidence type="ECO:0008006" key="3">
    <source>
        <dbReference type="Google" id="ProtNLM"/>
    </source>
</evidence>
<proteinExistence type="predicted"/>
<organism evidence="1 2">
    <name type="scientific">Araneus ventricosus</name>
    <name type="common">Orbweaver spider</name>
    <name type="synonym">Epeira ventricosa</name>
    <dbReference type="NCBI Taxonomy" id="182803"/>
    <lineage>
        <taxon>Eukaryota</taxon>
        <taxon>Metazoa</taxon>
        <taxon>Ecdysozoa</taxon>
        <taxon>Arthropoda</taxon>
        <taxon>Chelicerata</taxon>
        <taxon>Arachnida</taxon>
        <taxon>Araneae</taxon>
        <taxon>Araneomorphae</taxon>
        <taxon>Entelegynae</taxon>
        <taxon>Araneoidea</taxon>
        <taxon>Araneidae</taxon>
        <taxon>Araneus</taxon>
    </lineage>
</organism>
<comment type="caution">
    <text evidence="1">The sequence shown here is derived from an EMBL/GenBank/DDBJ whole genome shotgun (WGS) entry which is preliminary data.</text>
</comment>
<keyword evidence="2" id="KW-1185">Reference proteome</keyword>
<feature type="non-terminal residue" evidence="1">
    <location>
        <position position="1"/>
    </location>
</feature>
<dbReference type="OrthoDB" id="10601191at2759"/>
<evidence type="ECO:0000313" key="1">
    <source>
        <dbReference type="EMBL" id="GBL71670.1"/>
    </source>
</evidence>
<name>A0A4Y1ZWE7_ARAVE</name>
<reference evidence="1 2" key="1">
    <citation type="journal article" date="2019" name="Sci. Rep.">
        <title>Orb-weaving spider Araneus ventricosus genome elucidates the spidroin gene catalogue.</title>
        <authorList>
            <person name="Kono N."/>
            <person name="Nakamura H."/>
            <person name="Ohtoshi R."/>
            <person name="Moran D.A.P."/>
            <person name="Shinohara A."/>
            <person name="Yoshida Y."/>
            <person name="Fujiwara M."/>
            <person name="Mori M."/>
            <person name="Tomita M."/>
            <person name="Arakawa K."/>
        </authorList>
    </citation>
    <scope>NUCLEOTIDE SEQUENCE [LARGE SCALE GENOMIC DNA]</scope>
</reference>
<dbReference type="Proteomes" id="UP000499080">
    <property type="component" value="Unassembled WGS sequence"/>
</dbReference>
<accession>A0A4Y1ZWE7</accession>
<gene>
    <name evidence="1" type="ORF">AVEN_166858_1</name>
</gene>
<dbReference type="AlphaFoldDB" id="A0A4Y1ZWE7"/>
<sequence length="93" mass="10598">LVTAQNRQCSSNEEWSYPVDGCNTCIPILWCEVKQEYGCNCKSGYTRDVIFGICMRRSLCPRNQSIGQYLSVHTDSFRIPSTNRRLEEAVVGD</sequence>